<evidence type="ECO:0000313" key="1">
    <source>
        <dbReference type="EMBL" id="ORA67793.1"/>
    </source>
</evidence>
<dbReference type="AlphaFoldDB" id="A0A1X0D5Z6"/>
<organism evidence="1 2">
    <name type="scientific">Mycolicibacterium elephantis</name>
    <dbReference type="NCBI Taxonomy" id="81858"/>
    <lineage>
        <taxon>Bacteria</taxon>
        <taxon>Bacillati</taxon>
        <taxon>Actinomycetota</taxon>
        <taxon>Actinomycetes</taxon>
        <taxon>Mycobacteriales</taxon>
        <taxon>Mycobacteriaceae</taxon>
        <taxon>Mycolicibacterium</taxon>
    </lineage>
</organism>
<sequence length="260" mass="29360">MTGPPFLNVVVKFSPVARRSRYRGRTRMLRNLGADLASTTTWSTVDTELHTEITEVADRTPRVHQLPDHWRIYESVVDRTRPVRLLEIGGFYGDSLEKWREFLHPDSLVVGVDVDSKLVKIANPDGVRVRLAGGQARALLSDVAYEFGPFDVIVDVGSQACHHMTESFRCLFDTALTADGAYIVEDVYCDFWTLYNGFTFVGLVRAVADVLYGHYEFATSPAHFKDGHVVVIRRTRAFARDASGGRVTVRNNSRRRDLPR</sequence>
<dbReference type="OrthoDB" id="9816424at2"/>
<gene>
    <name evidence="1" type="ORF">BST23_05235</name>
</gene>
<protein>
    <recommendedName>
        <fullName evidence="3">Methyltransferase</fullName>
    </recommendedName>
</protein>
<evidence type="ECO:0000313" key="2">
    <source>
        <dbReference type="Proteomes" id="UP000192772"/>
    </source>
</evidence>
<evidence type="ECO:0008006" key="3">
    <source>
        <dbReference type="Google" id="ProtNLM"/>
    </source>
</evidence>
<dbReference type="STRING" id="81858.BST23_05235"/>
<dbReference type="EMBL" id="MVHP01000004">
    <property type="protein sequence ID" value="ORA67793.1"/>
    <property type="molecule type" value="Genomic_DNA"/>
</dbReference>
<name>A0A1X0D5Z6_9MYCO</name>
<dbReference type="SUPFAM" id="SSF53335">
    <property type="entry name" value="S-adenosyl-L-methionine-dependent methyltransferases"/>
    <property type="match status" value="1"/>
</dbReference>
<comment type="caution">
    <text evidence="1">The sequence shown here is derived from an EMBL/GenBank/DDBJ whole genome shotgun (WGS) entry which is preliminary data.</text>
</comment>
<dbReference type="Proteomes" id="UP000192772">
    <property type="component" value="Unassembled WGS sequence"/>
</dbReference>
<dbReference type="Gene3D" id="3.40.50.150">
    <property type="entry name" value="Vaccinia Virus protein VP39"/>
    <property type="match status" value="1"/>
</dbReference>
<dbReference type="RefSeq" id="WP_083042557.1">
    <property type="nucleotide sequence ID" value="NZ_MVHP01000004.1"/>
</dbReference>
<dbReference type="InterPro" id="IPR029063">
    <property type="entry name" value="SAM-dependent_MTases_sf"/>
</dbReference>
<reference evidence="1 2" key="1">
    <citation type="submission" date="2017-02" db="EMBL/GenBank/DDBJ databases">
        <title>The new phylogeny of genus Mycobacterium.</title>
        <authorList>
            <person name="Tortoli E."/>
            <person name="Trovato A."/>
            <person name="Cirillo D.M."/>
        </authorList>
    </citation>
    <scope>NUCLEOTIDE SEQUENCE [LARGE SCALE GENOMIC DNA]</scope>
    <source>
        <strain evidence="1 2">FI-09383</strain>
    </source>
</reference>
<accession>A0A1X0D5Z6</accession>
<proteinExistence type="predicted"/>